<protein>
    <recommendedName>
        <fullName evidence="16">UDP-N-acetylenolpyruvoylglucosamine reductase</fullName>
        <ecNumber evidence="16">1.3.1.98</ecNumber>
    </recommendedName>
    <alternativeName>
        <fullName evidence="16">UDP-N-acetylmuramate dehydrogenase</fullName>
    </alternativeName>
</protein>
<proteinExistence type="inferred from homology"/>
<dbReference type="GO" id="GO:0009252">
    <property type="term" value="P:peptidoglycan biosynthetic process"/>
    <property type="evidence" value="ECO:0007669"/>
    <property type="project" value="UniProtKB-UniRule"/>
</dbReference>
<evidence type="ECO:0000256" key="8">
    <source>
        <dbReference type="ARBA" id="ARBA00022827"/>
    </source>
</evidence>
<evidence type="ECO:0000259" key="17">
    <source>
        <dbReference type="PROSITE" id="PS51387"/>
    </source>
</evidence>
<keyword evidence="11 16" id="KW-0573">Peptidoglycan synthesis</keyword>
<dbReference type="OrthoDB" id="9804753at2"/>
<dbReference type="Gene3D" id="3.30.43.10">
    <property type="entry name" value="Uridine Diphospho-n-acetylenolpyruvylglucosamine Reductase, domain 2"/>
    <property type="match status" value="1"/>
</dbReference>
<dbReference type="InterPro" id="IPR016167">
    <property type="entry name" value="FAD-bd_PCMH_sub1"/>
</dbReference>
<dbReference type="InterPro" id="IPR016166">
    <property type="entry name" value="FAD-bd_PCMH"/>
</dbReference>
<dbReference type="GO" id="GO:0071555">
    <property type="term" value="P:cell wall organization"/>
    <property type="evidence" value="ECO:0007669"/>
    <property type="project" value="UniProtKB-KW"/>
</dbReference>
<dbReference type="EC" id="1.3.1.98" evidence="16"/>
<evidence type="ECO:0000313" key="18">
    <source>
        <dbReference type="EMBL" id="KRL85014.1"/>
    </source>
</evidence>
<keyword evidence="5 16" id="KW-0963">Cytoplasm</keyword>
<evidence type="ECO:0000256" key="12">
    <source>
        <dbReference type="ARBA" id="ARBA00023002"/>
    </source>
</evidence>
<evidence type="ECO:0000256" key="10">
    <source>
        <dbReference type="ARBA" id="ARBA00022960"/>
    </source>
</evidence>
<dbReference type="InterPro" id="IPR003170">
    <property type="entry name" value="MurB"/>
</dbReference>
<evidence type="ECO:0000256" key="6">
    <source>
        <dbReference type="ARBA" id="ARBA00022618"/>
    </source>
</evidence>
<accession>A0A0R1TUT7</accession>
<keyword evidence="7 16" id="KW-0285">Flavoprotein</keyword>
<feature type="domain" description="FAD-binding PCMH-type" evidence="17">
    <location>
        <begin position="31"/>
        <end position="195"/>
    </location>
</feature>
<comment type="similarity">
    <text evidence="16">Belongs to the MurB family.</text>
</comment>
<dbReference type="InterPro" id="IPR006094">
    <property type="entry name" value="Oxid_FAD_bind_N"/>
</dbReference>
<keyword evidence="8 16" id="KW-0274">FAD</keyword>
<dbReference type="GO" id="GO:0005829">
    <property type="term" value="C:cytosol"/>
    <property type="evidence" value="ECO:0007669"/>
    <property type="project" value="TreeGrafter"/>
</dbReference>
<keyword evidence="10 16" id="KW-0133">Cell shape</keyword>
<comment type="caution">
    <text evidence="18">The sequence shown here is derived from an EMBL/GenBank/DDBJ whole genome shotgun (WGS) entry which is preliminary data.</text>
</comment>
<dbReference type="HAMAP" id="MF_00037">
    <property type="entry name" value="MurB"/>
    <property type="match status" value="1"/>
</dbReference>
<keyword evidence="13 16" id="KW-0131">Cell cycle</keyword>
<evidence type="ECO:0000256" key="13">
    <source>
        <dbReference type="ARBA" id="ARBA00023306"/>
    </source>
</evidence>
<evidence type="ECO:0000256" key="1">
    <source>
        <dbReference type="ARBA" id="ARBA00001974"/>
    </source>
</evidence>
<feature type="active site" evidence="16">
    <location>
        <position position="294"/>
    </location>
</feature>
<gene>
    <name evidence="16" type="primary">murB</name>
    <name evidence="18" type="ORF">FC36_GL001670</name>
</gene>
<dbReference type="NCBIfam" id="NF010480">
    <property type="entry name" value="PRK13905.1"/>
    <property type="match status" value="1"/>
</dbReference>
<evidence type="ECO:0000256" key="4">
    <source>
        <dbReference type="ARBA" id="ARBA00004752"/>
    </source>
</evidence>
<dbReference type="PANTHER" id="PTHR21071">
    <property type="entry name" value="UDP-N-ACETYLENOLPYRUVOYLGLUCOSAMINE REDUCTASE"/>
    <property type="match status" value="1"/>
</dbReference>
<dbReference type="EMBL" id="AZFH01000003">
    <property type="protein sequence ID" value="KRL85014.1"/>
    <property type="molecule type" value="Genomic_DNA"/>
</dbReference>
<keyword evidence="6 16" id="KW-0132">Cell division</keyword>
<comment type="catalytic activity">
    <reaction evidence="15 16">
        <text>UDP-N-acetyl-alpha-D-muramate + NADP(+) = UDP-N-acetyl-3-O-(1-carboxyvinyl)-alpha-D-glucosamine + NADPH + H(+)</text>
        <dbReference type="Rhea" id="RHEA:12248"/>
        <dbReference type="ChEBI" id="CHEBI:15378"/>
        <dbReference type="ChEBI" id="CHEBI:57783"/>
        <dbReference type="ChEBI" id="CHEBI:58349"/>
        <dbReference type="ChEBI" id="CHEBI:68483"/>
        <dbReference type="ChEBI" id="CHEBI:70757"/>
        <dbReference type="EC" id="1.3.1.98"/>
    </reaction>
</comment>
<evidence type="ECO:0000256" key="7">
    <source>
        <dbReference type="ARBA" id="ARBA00022630"/>
    </source>
</evidence>
<dbReference type="Gene3D" id="3.30.465.10">
    <property type="match status" value="1"/>
</dbReference>
<comment type="pathway">
    <text evidence="4 16">Cell wall biogenesis; peptidoglycan biosynthesis.</text>
</comment>
<evidence type="ECO:0000256" key="14">
    <source>
        <dbReference type="ARBA" id="ARBA00023316"/>
    </source>
</evidence>
<evidence type="ECO:0000256" key="16">
    <source>
        <dbReference type="HAMAP-Rule" id="MF_00037"/>
    </source>
</evidence>
<dbReference type="Pfam" id="PF01565">
    <property type="entry name" value="FAD_binding_4"/>
    <property type="match status" value="1"/>
</dbReference>
<comment type="cofactor">
    <cofactor evidence="1 16">
        <name>FAD</name>
        <dbReference type="ChEBI" id="CHEBI:57692"/>
    </cofactor>
</comment>
<evidence type="ECO:0000256" key="5">
    <source>
        <dbReference type="ARBA" id="ARBA00022490"/>
    </source>
</evidence>
<keyword evidence="14 16" id="KW-0961">Cell wall biogenesis/degradation</keyword>
<dbReference type="Gene3D" id="3.90.78.10">
    <property type="entry name" value="UDP-N-acetylenolpyruvoylglucosamine reductase, C-terminal domain"/>
    <property type="match status" value="1"/>
</dbReference>
<evidence type="ECO:0000256" key="9">
    <source>
        <dbReference type="ARBA" id="ARBA00022857"/>
    </source>
</evidence>
<keyword evidence="9 16" id="KW-0521">NADP</keyword>
<dbReference type="NCBIfam" id="TIGR00179">
    <property type="entry name" value="murB"/>
    <property type="match status" value="1"/>
</dbReference>
<sequence>MSNIGRILSEKFPNSQVLSNHPLADFTHTKTGGPADAIIFPKSVAELQAILAFSQTQQLPLTVLGNASNLIVKDGGIEGLVIFLTELTEITCQNNIISAQAGATIIHTSEFAQAHGLSGLEFASGIPGSVGGAVFMNAGAYGGESKDVIESVLAVSRDGQLKEYQKADLDFGYRHSIFQENQEIVVQANFRLTPNDKQIIQAKMDDLNYQRASKQPLEYPSCGSVFKRPVGHFTGKLVHDAGLQGYQVGGAQVSKKHAGFIVNVDHAKGSDYQKVITHVQDVVKEKFNVQLETEVRIIGRD</sequence>
<dbReference type="SUPFAM" id="SSF56194">
    <property type="entry name" value="Uridine diphospho-N-Acetylenolpyruvylglucosamine reductase, MurB, C-terminal domain"/>
    <property type="match status" value="1"/>
</dbReference>
<evidence type="ECO:0000256" key="3">
    <source>
        <dbReference type="ARBA" id="ARBA00004496"/>
    </source>
</evidence>
<dbReference type="SUPFAM" id="SSF56176">
    <property type="entry name" value="FAD-binding/transporter-associated domain-like"/>
    <property type="match status" value="1"/>
</dbReference>
<dbReference type="PANTHER" id="PTHR21071:SF4">
    <property type="entry name" value="UDP-N-ACETYLENOLPYRUVOYLGLUCOSAMINE REDUCTASE"/>
    <property type="match status" value="1"/>
</dbReference>
<dbReference type="Pfam" id="PF02873">
    <property type="entry name" value="MurB_C"/>
    <property type="match status" value="1"/>
</dbReference>
<feature type="active site" description="Proton donor" evidence="16">
    <location>
        <position position="224"/>
    </location>
</feature>
<dbReference type="PROSITE" id="PS51387">
    <property type="entry name" value="FAD_PCMH"/>
    <property type="match status" value="1"/>
</dbReference>
<dbReference type="PATRIC" id="fig|1423740.3.peg.1804"/>
<evidence type="ECO:0000256" key="11">
    <source>
        <dbReference type="ARBA" id="ARBA00022984"/>
    </source>
</evidence>
<comment type="subcellular location">
    <subcellularLocation>
        <location evidence="3 16">Cytoplasm</location>
    </subcellularLocation>
</comment>
<name>A0A0R1TUT7_9LACO</name>
<dbReference type="GO" id="GO:0071949">
    <property type="term" value="F:FAD binding"/>
    <property type="evidence" value="ECO:0007669"/>
    <property type="project" value="InterPro"/>
</dbReference>
<dbReference type="UniPathway" id="UPA00219"/>
<comment type="function">
    <text evidence="2 16">Cell wall formation.</text>
</comment>
<dbReference type="InterPro" id="IPR036318">
    <property type="entry name" value="FAD-bd_PCMH-like_sf"/>
</dbReference>
<dbReference type="Proteomes" id="UP000051048">
    <property type="component" value="Unassembled WGS sequence"/>
</dbReference>
<keyword evidence="12 16" id="KW-0560">Oxidoreductase</keyword>
<dbReference type="STRING" id="1423740.FC36_GL001670"/>
<feature type="active site" evidence="16">
    <location>
        <position position="174"/>
    </location>
</feature>
<dbReference type="InterPro" id="IPR016169">
    <property type="entry name" value="FAD-bd_PCMH_sub2"/>
</dbReference>
<evidence type="ECO:0000256" key="15">
    <source>
        <dbReference type="ARBA" id="ARBA00048914"/>
    </source>
</evidence>
<dbReference type="InterPro" id="IPR036635">
    <property type="entry name" value="MurB_C_sf"/>
</dbReference>
<dbReference type="GO" id="GO:0008360">
    <property type="term" value="P:regulation of cell shape"/>
    <property type="evidence" value="ECO:0007669"/>
    <property type="project" value="UniProtKB-KW"/>
</dbReference>
<dbReference type="InterPro" id="IPR011601">
    <property type="entry name" value="MurB_C"/>
</dbReference>
<organism evidence="18 19">
    <name type="scientific">Ligilactobacillus equi DSM 15833 = JCM 10991</name>
    <dbReference type="NCBI Taxonomy" id="1423740"/>
    <lineage>
        <taxon>Bacteria</taxon>
        <taxon>Bacillati</taxon>
        <taxon>Bacillota</taxon>
        <taxon>Bacilli</taxon>
        <taxon>Lactobacillales</taxon>
        <taxon>Lactobacillaceae</taxon>
        <taxon>Ligilactobacillus</taxon>
    </lineage>
</organism>
<evidence type="ECO:0000313" key="19">
    <source>
        <dbReference type="Proteomes" id="UP000051048"/>
    </source>
</evidence>
<evidence type="ECO:0000256" key="2">
    <source>
        <dbReference type="ARBA" id="ARBA00003921"/>
    </source>
</evidence>
<dbReference type="RefSeq" id="WP_023859145.1">
    <property type="nucleotide sequence ID" value="NZ_AZFH01000003.1"/>
</dbReference>
<dbReference type="GO" id="GO:0008762">
    <property type="term" value="F:UDP-N-acetylmuramate dehydrogenase activity"/>
    <property type="evidence" value="ECO:0007669"/>
    <property type="project" value="UniProtKB-UniRule"/>
</dbReference>
<dbReference type="AlphaFoldDB" id="A0A0R1TUT7"/>
<dbReference type="GO" id="GO:0051301">
    <property type="term" value="P:cell division"/>
    <property type="evidence" value="ECO:0007669"/>
    <property type="project" value="UniProtKB-KW"/>
</dbReference>
<reference evidence="18 19" key="1">
    <citation type="journal article" date="2015" name="Genome Announc.">
        <title>Expanding the biotechnology potential of lactobacilli through comparative genomics of 213 strains and associated genera.</title>
        <authorList>
            <person name="Sun Z."/>
            <person name="Harris H.M."/>
            <person name="McCann A."/>
            <person name="Guo C."/>
            <person name="Argimon S."/>
            <person name="Zhang W."/>
            <person name="Yang X."/>
            <person name="Jeffery I.B."/>
            <person name="Cooney J.C."/>
            <person name="Kagawa T.F."/>
            <person name="Liu W."/>
            <person name="Song Y."/>
            <person name="Salvetti E."/>
            <person name="Wrobel A."/>
            <person name="Rasinkangas P."/>
            <person name="Parkhill J."/>
            <person name="Rea M.C."/>
            <person name="O'Sullivan O."/>
            <person name="Ritari J."/>
            <person name="Douillard F.P."/>
            <person name="Paul Ross R."/>
            <person name="Yang R."/>
            <person name="Briner A.E."/>
            <person name="Felis G.E."/>
            <person name="de Vos W.M."/>
            <person name="Barrangou R."/>
            <person name="Klaenhammer T.R."/>
            <person name="Caufield P.W."/>
            <person name="Cui Y."/>
            <person name="Zhang H."/>
            <person name="O'Toole P.W."/>
        </authorList>
    </citation>
    <scope>NUCLEOTIDE SEQUENCE [LARGE SCALE GENOMIC DNA]</scope>
    <source>
        <strain evidence="18 19">DSM 15833</strain>
    </source>
</reference>